<dbReference type="GO" id="GO:0004672">
    <property type="term" value="F:protein kinase activity"/>
    <property type="evidence" value="ECO:0007669"/>
    <property type="project" value="InterPro"/>
</dbReference>
<dbReference type="PANTHER" id="PTHR38248">
    <property type="entry name" value="FUNK1 6"/>
    <property type="match status" value="1"/>
</dbReference>
<proteinExistence type="predicted"/>
<feature type="non-terminal residue" evidence="3">
    <location>
        <position position="1"/>
    </location>
</feature>
<dbReference type="PROSITE" id="PS00109">
    <property type="entry name" value="PROTEIN_KINASE_TYR"/>
    <property type="match status" value="1"/>
</dbReference>
<dbReference type="AlphaFoldDB" id="A0A9W8IAH3"/>
<dbReference type="InterPro" id="IPR008266">
    <property type="entry name" value="Tyr_kinase_AS"/>
</dbReference>
<sequence>SSNMKTPVMTRQSYGRSGAASHSSTPQVAGSMQGKPDRNMYIETSQRHEKLCKEVQLDDLIEFLGADWKSGWDSVNGGDFKEDIDEILGSYASKCDDDGLKMDGGKVGEKTYQVAFGVLAEAVQSHLNDSSKIKPGMYWYDTHNMHLKCDNDTTRKPDGGFTVSKRCSPSWQNLAVVVEIKGDELKNDSHWIRGQVLCDFRDMSQSEPRRFMVGLAVARHGSVRVYLYTPGRIYSASLGCLPLTAGDKATESASEVVAFLLLLHKQLAVDSGYLTRKGGIYSSHLDCSELADASKQEKPYPKIHHMCKDTYGRHRQLNAQQTWVYPVQYEAAGEKGSAFFKFQWGFKNDDEAAIHEFLLARKVPHVPKLRFSTHITAKGPESDDWVCRGEAMLIADVGRSIIGNFDGSEAPLSEAEIINIFAGYVHTLIAAAAVDADNRYVLHRDISTGNLMIKNDKSPYIIDWGYGRLCVKDEKRLLSEKQMIGTTIYMGIRILNGCLSRSVIDDLESLFLVLCHCLWVKYGKENRQYVNLWVKRDMGYVMDCRGSWLMDSESLFSDMECPGEIPEALKLLVLGMYKLLFPSSRILKSKRHDVDPRLDTFNQNEWLKVFEEAAEHVHGASMPCLEELRNYVSQPSNWHTPFSCHTEATQPCDKDKANEQSIPETPTRHGSKRQVDSLVASISKKPRL</sequence>
<feature type="domain" description="Fungal-type protein kinase" evidence="2">
    <location>
        <begin position="440"/>
        <end position="516"/>
    </location>
</feature>
<reference evidence="3" key="1">
    <citation type="submission" date="2022-07" db="EMBL/GenBank/DDBJ databases">
        <title>Phylogenomic reconstructions and comparative analyses of Kickxellomycotina fungi.</title>
        <authorList>
            <person name="Reynolds N.K."/>
            <person name="Stajich J.E."/>
            <person name="Barry K."/>
            <person name="Grigoriev I.V."/>
            <person name="Crous P."/>
            <person name="Smith M.E."/>
        </authorList>
    </citation>
    <scope>NUCLEOTIDE SEQUENCE</scope>
    <source>
        <strain evidence="3">NRRL 1566</strain>
    </source>
</reference>
<keyword evidence="4" id="KW-1185">Reference proteome</keyword>
<evidence type="ECO:0000256" key="1">
    <source>
        <dbReference type="SAM" id="MobiDB-lite"/>
    </source>
</evidence>
<evidence type="ECO:0000259" key="2">
    <source>
        <dbReference type="Pfam" id="PF17667"/>
    </source>
</evidence>
<dbReference type="Pfam" id="PF17667">
    <property type="entry name" value="Pkinase_fungal"/>
    <property type="match status" value="1"/>
</dbReference>
<dbReference type="InterPro" id="IPR040976">
    <property type="entry name" value="Pkinase_fungal"/>
</dbReference>
<dbReference type="EMBL" id="JANBUW010000390">
    <property type="protein sequence ID" value="KAJ2847077.1"/>
    <property type="molecule type" value="Genomic_DNA"/>
</dbReference>
<feature type="compositionally biased region" description="Polar residues" evidence="1">
    <location>
        <begin position="1"/>
        <end position="30"/>
    </location>
</feature>
<evidence type="ECO:0000313" key="3">
    <source>
        <dbReference type="EMBL" id="KAJ2847077.1"/>
    </source>
</evidence>
<accession>A0A9W8IAH3</accession>
<evidence type="ECO:0000313" key="4">
    <source>
        <dbReference type="Proteomes" id="UP001139887"/>
    </source>
</evidence>
<dbReference type="Gene3D" id="1.10.510.10">
    <property type="entry name" value="Transferase(Phosphotransferase) domain 1"/>
    <property type="match status" value="1"/>
</dbReference>
<dbReference type="OrthoDB" id="2747778at2759"/>
<gene>
    <name evidence="3" type="ORF">IWW36_004035</name>
</gene>
<feature type="region of interest" description="Disordered" evidence="1">
    <location>
        <begin position="1"/>
        <end position="37"/>
    </location>
</feature>
<dbReference type="InterPro" id="IPR011009">
    <property type="entry name" value="Kinase-like_dom_sf"/>
</dbReference>
<dbReference type="PANTHER" id="PTHR38248:SF2">
    <property type="entry name" value="FUNK1 11"/>
    <property type="match status" value="1"/>
</dbReference>
<comment type="caution">
    <text evidence="3">The sequence shown here is derived from an EMBL/GenBank/DDBJ whole genome shotgun (WGS) entry which is preliminary data.</text>
</comment>
<name>A0A9W8IAH3_9FUNG</name>
<organism evidence="3 4">
    <name type="scientific">Coemansia brasiliensis</name>
    <dbReference type="NCBI Taxonomy" id="2650707"/>
    <lineage>
        <taxon>Eukaryota</taxon>
        <taxon>Fungi</taxon>
        <taxon>Fungi incertae sedis</taxon>
        <taxon>Zoopagomycota</taxon>
        <taxon>Kickxellomycotina</taxon>
        <taxon>Kickxellomycetes</taxon>
        <taxon>Kickxellales</taxon>
        <taxon>Kickxellaceae</taxon>
        <taxon>Coemansia</taxon>
    </lineage>
</organism>
<dbReference type="SUPFAM" id="SSF56112">
    <property type="entry name" value="Protein kinase-like (PK-like)"/>
    <property type="match status" value="1"/>
</dbReference>
<feature type="region of interest" description="Disordered" evidence="1">
    <location>
        <begin position="649"/>
        <end position="688"/>
    </location>
</feature>
<protein>
    <recommendedName>
        <fullName evidence="2">Fungal-type protein kinase domain-containing protein</fullName>
    </recommendedName>
</protein>
<dbReference type="Proteomes" id="UP001139887">
    <property type="component" value="Unassembled WGS sequence"/>
</dbReference>